<accession>A0ACA8DT66</accession>
<evidence type="ECO:0000313" key="1">
    <source>
        <dbReference type="EMBL" id="ATC81230.1"/>
    </source>
</evidence>
<evidence type="ECO:0000313" key="2">
    <source>
        <dbReference type="Proteomes" id="UP000217277"/>
    </source>
</evidence>
<organism evidence="1 2">
    <name type="scientific">Pseudoalteromonas agarivorans DSM 14585</name>
    <dbReference type="NCBI Taxonomy" id="1312369"/>
    <lineage>
        <taxon>Bacteria</taxon>
        <taxon>Pseudomonadati</taxon>
        <taxon>Pseudomonadota</taxon>
        <taxon>Gammaproteobacteria</taxon>
        <taxon>Alteromonadales</taxon>
        <taxon>Pseudoalteromonadaceae</taxon>
        <taxon>Pseudoalteromonas</taxon>
    </lineage>
</organism>
<gene>
    <name evidence="1" type="ORF">PAGA_a0702</name>
</gene>
<reference evidence="1" key="1">
    <citation type="submission" date="2015-03" db="EMBL/GenBank/DDBJ databases">
        <authorList>
            <person name="Xie B.-B."/>
            <person name="Rong J.-C."/>
            <person name="Qin Q.-L."/>
            <person name="Zhang Y.-Z."/>
        </authorList>
    </citation>
    <scope>NUCLEOTIDE SEQUENCE</scope>
    <source>
        <strain evidence="1">DSM 14585</strain>
    </source>
</reference>
<proteinExistence type="predicted"/>
<keyword evidence="2" id="KW-1185">Reference proteome</keyword>
<dbReference type="EMBL" id="CP011011">
    <property type="protein sequence ID" value="ATC81230.1"/>
    <property type="molecule type" value="Genomic_DNA"/>
</dbReference>
<sequence length="40" mass="4753">MNVKSKIKGLIFLIYLLFFKKLALAFMALILRVLYKFKSE</sequence>
<name>A0ACA8DT66_9GAMM</name>
<dbReference type="Proteomes" id="UP000217277">
    <property type="component" value="Chromosome I"/>
</dbReference>
<protein>
    <submittedName>
        <fullName evidence="1">Uncharacterized protein</fullName>
    </submittedName>
</protein>